<evidence type="ECO:0000313" key="10">
    <source>
        <dbReference type="EMBL" id="MFB9576320.1"/>
    </source>
</evidence>
<evidence type="ECO:0000259" key="9">
    <source>
        <dbReference type="PROSITE" id="PS50011"/>
    </source>
</evidence>
<dbReference type="CDD" id="cd14014">
    <property type="entry name" value="STKc_PknB_like"/>
    <property type="match status" value="1"/>
</dbReference>
<dbReference type="Gene3D" id="1.10.510.10">
    <property type="entry name" value="Transferase(Phosphotransferase) domain 1"/>
    <property type="match status" value="1"/>
</dbReference>
<proteinExistence type="predicted"/>
<evidence type="ECO:0000256" key="3">
    <source>
        <dbReference type="ARBA" id="ARBA00022679"/>
    </source>
</evidence>
<keyword evidence="4 7" id="KW-0547">Nucleotide-binding</keyword>
<feature type="domain" description="Protein kinase" evidence="9">
    <location>
        <begin position="7"/>
        <end position="263"/>
    </location>
</feature>
<evidence type="ECO:0000256" key="2">
    <source>
        <dbReference type="ARBA" id="ARBA00022527"/>
    </source>
</evidence>
<dbReference type="PANTHER" id="PTHR43289">
    <property type="entry name" value="MITOGEN-ACTIVATED PROTEIN KINASE KINASE KINASE 20-RELATED"/>
    <property type="match status" value="1"/>
</dbReference>
<dbReference type="Proteomes" id="UP001589710">
    <property type="component" value="Unassembled WGS sequence"/>
</dbReference>
<dbReference type="PANTHER" id="PTHR43289:SF6">
    <property type="entry name" value="SERINE_THREONINE-PROTEIN KINASE NEKL-3"/>
    <property type="match status" value="1"/>
</dbReference>
<dbReference type="InterPro" id="IPR008271">
    <property type="entry name" value="Ser/Thr_kinase_AS"/>
</dbReference>
<dbReference type="RefSeq" id="WP_386144561.1">
    <property type="nucleotide sequence ID" value="NZ_JBHMCG010000128.1"/>
</dbReference>
<evidence type="ECO:0000256" key="7">
    <source>
        <dbReference type="PROSITE-ProRule" id="PRU10141"/>
    </source>
</evidence>
<dbReference type="PROSITE" id="PS50011">
    <property type="entry name" value="PROTEIN_KINASE_DOM"/>
    <property type="match status" value="1"/>
</dbReference>
<dbReference type="InterPro" id="IPR000719">
    <property type="entry name" value="Prot_kinase_dom"/>
</dbReference>
<protein>
    <recommendedName>
        <fullName evidence="1">non-specific serine/threonine protein kinase</fullName>
        <ecNumber evidence="1">2.7.11.1</ecNumber>
    </recommendedName>
</protein>
<evidence type="ECO:0000313" key="11">
    <source>
        <dbReference type="Proteomes" id="UP001589710"/>
    </source>
</evidence>
<sequence>MLLAARYQLEELLGRGGMGEVWRARDEVLGRPVAVKLLLADGIDPSAAARFRQEAHTTARLSHPNLVAIYDFGQADDRLYLVMEMVQGCSLADQLASAGALTPREVAAIGSQTASGLAAAHRQNVIHRDIKPANLLLAPDGTVKVVDFGIARLADDTAAGLTSAGMIVGSVSYLAPERALGTDAGPASDMYALGCVLYELLVGHPPFRADTPTALLYQHVQELPAPPRSMGAELPVELEQLVLALLAKEPEARPGAEQVADWLSTPGRRSAPAMAQPTPPPSARPAAAVGRTAVLLAPATRRSRRRDSRARTAAISGLAAAALATAGYLLFQPDSAQVAAADSPSATQEAVPPTTDPAPSSSVASDASPPPSPSAASDVTVDTPAALSNDPGVLLGQVSQELSAAASEGRLDPHLADDLEDEVSEAQDKLAEGREKGEDKTKDVRKRVRDIRHKLADAEEHQEFTSTPEFDRLLDHLASLVGETD</sequence>
<dbReference type="SMART" id="SM00220">
    <property type="entry name" value="S_TKc"/>
    <property type="match status" value="1"/>
</dbReference>
<dbReference type="PROSITE" id="PS00108">
    <property type="entry name" value="PROTEIN_KINASE_ST"/>
    <property type="match status" value="1"/>
</dbReference>
<name>A0ABV5REM4_9ACTN</name>
<keyword evidence="2" id="KW-0723">Serine/threonine-protein kinase</keyword>
<dbReference type="Gene3D" id="3.30.200.20">
    <property type="entry name" value="Phosphorylase Kinase, domain 1"/>
    <property type="match status" value="1"/>
</dbReference>
<dbReference type="SUPFAM" id="SSF56112">
    <property type="entry name" value="Protein kinase-like (PK-like)"/>
    <property type="match status" value="1"/>
</dbReference>
<dbReference type="InterPro" id="IPR011009">
    <property type="entry name" value="Kinase-like_dom_sf"/>
</dbReference>
<feature type="region of interest" description="Disordered" evidence="8">
    <location>
        <begin position="267"/>
        <end position="290"/>
    </location>
</feature>
<dbReference type="EC" id="2.7.11.1" evidence="1"/>
<accession>A0ABV5REM4</accession>
<comment type="caution">
    <text evidence="10">The sequence shown here is derived from an EMBL/GenBank/DDBJ whole genome shotgun (WGS) entry which is preliminary data.</text>
</comment>
<keyword evidence="5 10" id="KW-0418">Kinase</keyword>
<feature type="binding site" evidence="7">
    <location>
        <position position="36"/>
    </location>
    <ligand>
        <name>ATP</name>
        <dbReference type="ChEBI" id="CHEBI:30616"/>
    </ligand>
</feature>
<gene>
    <name evidence="10" type="ORF">ACFFTL_29550</name>
</gene>
<reference evidence="10 11" key="1">
    <citation type="submission" date="2024-09" db="EMBL/GenBank/DDBJ databases">
        <authorList>
            <person name="Sun Q."/>
            <person name="Mori K."/>
        </authorList>
    </citation>
    <scope>NUCLEOTIDE SEQUENCE [LARGE SCALE GENOMIC DNA]</scope>
    <source>
        <strain evidence="10 11">JCM 3331</strain>
    </source>
</reference>
<keyword evidence="11" id="KW-1185">Reference proteome</keyword>
<feature type="region of interest" description="Disordered" evidence="8">
    <location>
        <begin position="340"/>
        <end position="446"/>
    </location>
</feature>
<evidence type="ECO:0000256" key="6">
    <source>
        <dbReference type="ARBA" id="ARBA00022840"/>
    </source>
</evidence>
<dbReference type="GO" id="GO:0004674">
    <property type="term" value="F:protein serine/threonine kinase activity"/>
    <property type="evidence" value="ECO:0007669"/>
    <property type="project" value="UniProtKB-EC"/>
</dbReference>
<evidence type="ECO:0000256" key="5">
    <source>
        <dbReference type="ARBA" id="ARBA00022777"/>
    </source>
</evidence>
<organism evidence="10 11">
    <name type="scientific">Streptomyces yanii</name>
    <dbReference type="NCBI Taxonomy" id="78510"/>
    <lineage>
        <taxon>Bacteria</taxon>
        <taxon>Bacillati</taxon>
        <taxon>Actinomycetota</taxon>
        <taxon>Actinomycetes</taxon>
        <taxon>Kitasatosporales</taxon>
        <taxon>Streptomycetaceae</taxon>
        <taxon>Streptomyces</taxon>
    </lineage>
</organism>
<evidence type="ECO:0000256" key="4">
    <source>
        <dbReference type="ARBA" id="ARBA00022741"/>
    </source>
</evidence>
<dbReference type="InterPro" id="IPR017441">
    <property type="entry name" value="Protein_kinase_ATP_BS"/>
</dbReference>
<evidence type="ECO:0000256" key="8">
    <source>
        <dbReference type="SAM" id="MobiDB-lite"/>
    </source>
</evidence>
<keyword evidence="3 10" id="KW-0808">Transferase</keyword>
<evidence type="ECO:0000256" key="1">
    <source>
        <dbReference type="ARBA" id="ARBA00012513"/>
    </source>
</evidence>
<dbReference type="PROSITE" id="PS00107">
    <property type="entry name" value="PROTEIN_KINASE_ATP"/>
    <property type="match status" value="1"/>
</dbReference>
<dbReference type="Pfam" id="PF00069">
    <property type="entry name" value="Pkinase"/>
    <property type="match status" value="1"/>
</dbReference>
<dbReference type="EMBL" id="JBHMCG010000128">
    <property type="protein sequence ID" value="MFB9576320.1"/>
    <property type="molecule type" value="Genomic_DNA"/>
</dbReference>
<feature type="compositionally biased region" description="Basic and acidic residues" evidence="8">
    <location>
        <begin position="426"/>
        <end position="442"/>
    </location>
</feature>
<feature type="compositionally biased region" description="Low complexity" evidence="8">
    <location>
        <begin position="350"/>
        <end position="367"/>
    </location>
</feature>
<keyword evidence="6 7" id="KW-0067">ATP-binding</keyword>